<evidence type="ECO:0000313" key="4">
    <source>
        <dbReference type="Ensembl" id="ENSPMGP00000019498.1"/>
    </source>
</evidence>
<reference evidence="4" key="2">
    <citation type="submission" date="2025-09" db="UniProtKB">
        <authorList>
            <consortium name="Ensembl"/>
        </authorList>
    </citation>
    <scope>IDENTIFICATION</scope>
</reference>
<evidence type="ECO:0000256" key="3">
    <source>
        <dbReference type="SAM" id="MobiDB-lite"/>
    </source>
</evidence>
<proteinExistence type="predicted"/>
<dbReference type="Pfam" id="PF03285">
    <property type="entry name" value="Paralemmin"/>
    <property type="match status" value="1"/>
</dbReference>
<protein>
    <recommendedName>
        <fullName evidence="6">Palmdelphin</fullName>
    </recommendedName>
</protein>
<dbReference type="GO" id="GO:0043197">
    <property type="term" value="C:dendritic spine"/>
    <property type="evidence" value="ECO:0007669"/>
    <property type="project" value="UniProtKB-SubCell"/>
</dbReference>
<evidence type="ECO:0008006" key="6">
    <source>
        <dbReference type="Google" id="ProtNLM"/>
    </source>
</evidence>
<feature type="compositionally biased region" description="Basic and acidic residues" evidence="3">
    <location>
        <begin position="448"/>
        <end position="457"/>
    </location>
</feature>
<evidence type="ECO:0000256" key="1">
    <source>
        <dbReference type="ARBA" id="ARBA00023054"/>
    </source>
</evidence>
<dbReference type="InterPro" id="IPR004965">
    <property type="entry name" value="Paralemmin"/>
</dbReference>
<feature type="compositionally biased region" description="Polar residues" evidence="3">
    <location>
        <begin position="312"/>
        <end position="329"/>
    </location>
</feature>
<dbReference type="AlphaFoldDB" id="A0A3B4AQT8"/>
<dbReference type="GO" id="GO:0008360">
    <property type="term" value="P:regulation of cell shape"/>
    <property type="evidence" value="ECO:0007669"/>
    <property type="project" value="InterPro"/>
</dbReference>
<keyword evidence="1 2" id="KW-0175">Coiled coil</keyword>
<feature type="compositionally biased region" description="Polar residues" evidence="3">
    <location>
        <begin position="276"/>
        <end position="286"/>
    </location>
</feature>
<accession>A0A3B4AQT8</accession>
<dbReference type="Ensembl" id="ENSPMGT00000020782.1">
    <property type="protein sequence ID" value="ENSPMGP00000019498.1"/>
    <property type="gene ID" value="ENSPMGG00000015838.1"/>
</dbReference>
<dbReference type="GO" id="GO:0005737">
    <property type="term" value="C:cytoplasm"/>
    <property type="evidence" value="ECO:0007669"/>
    <property type="project" value="UniProtKB-SubCell"/>
</dbReference>
<name>A0A3B4AQT8_9GOBI</name>
<sequence>MLKVKSNMSVCVCVQDKRRIREDISHKRRDIEEEKLKLQYIKKKSLREQWLMDGLQSEEEREAMKIQAQDDLLTHSALIFVCVLRMEKEMEELEEQELDLSAKEENILKRLKEVERTTEDIIKVTPVHSWVKCTTTERGQMYPYATHGRSNVFCVAATFAMEISVELDKRTGKTQVISTASITPDMIQEKGLKVYEDTRKSVYALSPGGGSGEVSAMTHTDVDELLRQATDWSGDIQYHQPVYAAPFTGSSRPSTPGTFKTTNTASPSLGHDKSTRTPNPASSRTGSRLEVYSELEEEGNNHLISSSNMQANIEKSPSPQNYHLDTNESNLDRISPSYPESLASSLLEELDPGAVTMVFMGYENVDGDEEEPIEAEVVVIGNSDEEDMNEEDDLSIYHPNGYTSKVFQPVVGVAKVMDGRGFDEEMHWRESLPHKPTFRAGKNTPCQKEGRLQGSDKESWPLQFPVVGDITQDCPDYSQVFLITNTWLQGAEF</sequence>
<feature type="compositionally biased region" description="Polar residues" evidence="3">
    <location>
        <begin position="248"/>
        <end position="267"/>
    </location>
</feature>
<evidence type="ECO:0000256" key="2">
    <source>
        <dbReference type="SAM" id="Coils"/>
    </source>
</evidence>
<reference evidence="4" key="1">
    <citation type="submission" date="2025-08" db="UniProtKB">
        <authorList>
            <consortium name="Ensembl"/>
        </authorList>
    </citation>
    <scope>IDENTIFICATION</scope>
</reference>
<keyword evidence="5" id="KW-1185">Reference proteome</keyword>
<feature type="coiled-coil region" evidence="2">
    <location>
        <begin position="83"/>
        <end position="110"/>
    </location>
</feature>
<feature type="region of interest" description="Disordered" evidence="3">
    <location>
        <begin position="434"/>
        <end position="457"/>
    </location>
</feature>
<dbReference type="PANTHER" id="PTHR46881">
    <property type="entry name" value="PALMDELPHIN"/>
    <property type="match status" value="1"/>
</dbReference>
<dbReference type="PANTHER" id="PTHR46881:SF2">
    <property type="entry name" value="PALMDELPHIN ISOFORM X1"/>
    <property type="match status" value="1"/>
</dbReference>
<feature type="region of interest" description="Disordered" evidence="3">
    <location>
        <begin position="312"/>
        <end position="332"/>
    </location>
</feature>
<dbReference type="GO" id="GO:0016020">
    <property type="term" value="C:membrane"/>
    <property type="evidence" value="ECO:0007669"/>
    <property type="project" value="InterPro"/>
</dbReference>
<evidence type="ECO:0000313" key="5">
    <source>
        <dbReference type="Proteomes" id="UP000261520"/>
    </source>
</evidence>
<organism evidence="4 5">
    <name type="scientific">Periophthalmus magnuspinnatus</name>
    <dbReference type="NCBI Taxonomy" id="409849"/>
    <lineage>
        <taxon>Eukaryota</taxon>
        <taxon>Metazoa</taxon>
        <taxon>Chordata</taxon>
        <taxon>Craniata</taxon>
        <taxon>Vertebrata</taxon>
        <taxon>Euteleostomi</taxon>
        <taxon>Actinopterygii</taxon>
        <taxon>Neopterygii</taxon>
        <taxon>Teleostei</taxon>
        <taxon>Neoteleostei</taxon>
        <taxon>Acanthomorphata</taxon>
        <taxon>Gobiaria</taxon>
        <taxon>Gobiiformes</taxon>
        <taxon>Gobioidei</taxon>
        <taxon>Gobiidae</taxon>
        <taxon>Oxudercinae</taxon>
        <taxon>Periophthalmus</taxon>
    </lineage>
</organism>
<dbReference type="Proteomes" id="UP000261520">
    <property type="component" value="Unplaced"/>
</dbReference>
<feature type="region of interest" description="Disordered" evidence="3">
    <location>
        <begin position="247"/>
        <end position="289"/>
    </location>
</feature>